<comment type="caution">
    <text evidence="1">The sequence shown here is derived from an EMBL/GenBank/DDBJ whole genome shotgun (WGS) entry which is preliminary data.</text>
</comment>
<organism evidence="1 2">
    <name type="scientific">Diploptera punctata</name>
    <name type="common">Pacific beetle cockroach</name>
    <dbReference type="NCBI Taxonomy" id="6984"/>
    <lineage>
        <taxon>Eukaryota</taxon>
        <taxon>Metazoa</taxon>
        <taxon>Ecdysozoa</taxon>
        <taxon>Arthropoda</taxon>
        <taxon>Hexapoda</taxon>
        <taxon>Insecta</taxon>
        <taxon>Pterygota</taxon>
        <taxon>Neoptera</taxon>
        <taxon>Polyneoptera</taxon>
        <taxon>Dictyoptera</taxon>
        <taxon>Blattodea</taxon>
        <taxon>Blaberoidea</taxon>
        <taxon>Blaberidae</taxon>
        <taxon>Diplopterinae</taxon>
        <taxon>Diploptera</taxon>
    </lineage>
</organism>
<dbReference type="AlphaFoldDB" id="A0AAD7Z9E9"/>
<reference evidence="1" key="2">
    <citation type="submission" date="2023-05" db="EMBL/GenBank/DDBJ databases">
        <authorList>
            <person name="Fouks B."/>
        </authorList>
    </citation>
    <scope>NUCLEOTIDE SEQUENCE</scope>
    <source>
        <strain evidence="1">Stay&amp;Tobe</strain>
        <tissue evidence="1">Testes</tissue>
    </source>
</reference>
<protein>
    <submittedName>
        <fullName evidence="1">Uncharacterized protein</fullName>
    </submittedName>
</protein>
<dbReference type="Proteomes" id="UP001233999">
    <property type="component" value="Unassembled WGS sequence"/>
</dbReference>
<reference evidence="1" key="1">
    <citation type="journal article" date="2023" name="IScience">
        <title>Live-bearing cockroach genome reveals convergent evolutionary mechanisms linked to viviparity in insects and beyond.</title>
        <authorList>
            <person name="Fouks B."/>
            <person name="Harrison M.C."/>
            <person name="Mikhailova A.A."/>
            <person name="Marchal E."/>
            <person name="English S."/>
            <person name="Carruthers M."/>
            <person name="Jennings E.C."/>
            <person name="Chiamaka E.L."/>
            <person name="Frigard R.A."/>
            <person name="Pippel M."/>
            <person name="Attardo G.M."/>
            <person name="Benoit J.B."/>
            <person name="Bornberg-Bauer E."/>
            <person name="Tobe S.S."/>
        </authorList>
    </citation>
    <scope>NUCLEOTIDE SEQUENCE</scope>
    <source>
        <strain evidence="1">Stay&amp;Tobe</strain>
    </source>
</reference>
<name>A0AAD7Z9E9_DIPPU</name>
<evidence type="ECO:0000313" key="2">
    <source>
        <dbReference type="Proteomes" id="UP001233999"/>
    </source>
</evidence>
<feature type="non-terminal residue" evidence="1">
    <location>
        <position position="67"/>
    </location>
</feature>
<feature type="non-terminal residue" evidence="1">
    <location>
        <position position="1"/>
    </location>
</feature>
<keyword evidence="2" id="KW-1185">Reference proteome</keyword>
<proteinExistence type="predicted"/>
<evidence type="ECO:0000313" key="1">
    <source>
        <dbReference type="EMBL" id="KAJ9576351.1"/>
    </source>
</evidence>
<sequence>TDSFTHALARGGLISDIYCPSAQVVLRNIIKKHKTTFIRTNQIRPTCQCGLLSKELITLRTARNLFT</sequence>
<dbReference type="EMBL" id="JASPKZ010009799">
    <property type="protein sequence ID" value="KAJ9576351.1"/>
    <property type="molecule type" value="Genomic_DNA"/>
</dbReference>
<accession>A0AAD7Z9E9</accession>
<gene>
    <name evidence="1" type="ORF">L9F63_006796</name>
</gene>